<sequence>MKSSQSSHEVREQIARGAFEALGPSPSQKAVLQVQCNSAHHLAGVYATDAGRVYHSVLHSTSHGRKDFVDTGHHASQRGTDWFDLLDAVPGADVPDELPAGCECGPYTLSRAQLVQQIADGEGRVIVE</sequence>
<dbReference type="RefSeq" id="WP_153571589.1">
    <property type="nucleotide sequence ID" value="NZ_CP045725.1"/>
</dbReference>
<proteinExistence type="predicted"/>
<gene>
    <name evidence="1" type="ORF">Rai3103_04590</name>
</gene>
<protein>
    <submittedName>
        <fullName evidence="1">Uncharacterized protein</fullName>
    </submittedName>
</protein>
<dbReference type="AlphaFoldDB" id="A0A5Q2F839"/>
<dbReference type="EMBL" id="CP045725">
    <property type="protein sequence ID" value="QGF23062.1"/>
    <property type="molecule type" value="Genomic_DNA"/>
</dbReference>
<organism evidence="1 2">
    <name type="scientific">Raineyella fluvialis</name>
    <dbReference type="NCBI Taxonomy" id="2662261"/>
    <lineage>
        <taxon>Bacteria</taxon>
        <taxon>Bacillati</taxon>
        <taxon>Actinomycetota</taxon>
        <taxon>Actinomycetes</taxon>
        <taxon>Propionibacteriales</taxon>
        <taxon>Propionibacteriaceae</taxon>
        <taxon>Raineyella</taxon>
    </lineage>
</organism>
<name>A0A5Q2F839_9ACTN</name>
<reference evidence="1 2" key="1">
    <citation type="submission" date="2019-10" db="EMBL/GenBank/DDBJ databases">
        <title>Genomic analysis of Raineyella sp. CBA3103.</title>
        <authorList>
            <person name="Roh S.W."/>
        </authorList>
    </citation>
    <scope>NUCLEOTIDE SEQUENCE [LARGE SCALE GENOMIC DNA]</scope>
    <source>
        <strain evidence="1 2">CBA3103</strain>
    </source>
</reference>
<evidence type="ECO:0000313" key="1">
    <source>
        <dbReference type="EMBL" id="QGF23062.1"/>
    </source>
</evidence>
<keyword evidence="2" id="KW-1185">Reference proteome</keyword>
<evidence type="ECO:0000313" key="2">
    <source>
        <dbReference type="Proteomes" id="UP000386847"/>
    </source>
</evidence>
<dbReference type="KEGG" id="rain:Rai3103_04590"/>
<accession>A0A5Q2F839</accession>
<dbReference type="Proteomes" id="UP000386847">
    <property type="component" value="Chromosome"/>
</dbReference>